<feature type="transmembrane region" description="Helical" evidence="1">
    <location>
        <begin position="7"/>
        <end position="25"/>
    </location>
</feature>
<evidence type="ECO:0000256" key="1">
    <source>
        <dbReference type="SAM" id="Phobius"/>
    </source>
</evidence>
<organism evidence="2 3">
    <name type="scientific">Aminicella lysinilytica</name>
    <dbReference type="NCBI Taxonomy" id="433323"/>
    <lineage>
        <taxon>Bacteria</taxon>
        <taxon>Bacillati</taxon>
        <taxon>Bacillota</taxon>
        <taxon>Clostridia</taxon>
        <taxon>Peptostreptococcales</taxon>
        <taxon>Anaerovoracaceae</taxon>
        <taxon>Aminicella</taxon>
    </lineage>
</organism>
<keyword evidence="3" id="KW-1185">Reference proteome</keyword>
<dbReference type="Proteomes" id="UP000295500">
    <property type="component" value="Unassembled WGS sequence"/>
</dbReference>
<dbReference type="EMBL" id="SNXO01000001">
    <property type="protein sequence ID" value="TDP60553.1"/>
    <property type="molecule type" value="Genomic_DNA"/>
</dbReference>
<keyword evidence="1" id="KW-0812">Transmembrane</keyword>
<dbReference type="AlphaFoldDB" id="A0A4R6QF34"/>
<keyword evidence="1" id="KW-1133">Transmembrane helix</keyword>
<protein>
    <submittedName>
        <fullName evidence="2">Uncharacterized protein</fullName>
    </submittedName>
</protein>
<evidence type="ECO:0000313" key="3">
    <source>
        <dbReference type="Proteomes" id="UP000295500"/>
    </source>
</evidence>
<accession>A0A4R6QF34</accession>
<name>A0A4R6QF34_9FIRM</name>
<reference evidence="2 3" key="1">
    <citation type="submission" date="2019-03" db="EMBL/GenBank/DDBJ databases">
        <title>Genomic Encyclopedia of Type Strains, Phase IV (KMG-IV): sequencing the most valuable type-strain genomes for metagenomic binning, comparative biology and taxonomic classification.</title>
        <authorList>
            <person name="Goeker M."/>
        </authorList>
    </citation>
    <scope>NUCLEOTIDE SEQUENCE [LARGE SCALE GENOMIC DNA]</scope>
    <source>
        <strain evidence="2 3">DSM 28287</strain>
    </source>
</reference>
<proteinExistence type="predicted"/>
<evidence type="ECO:0000313" key="2">
    <source>
        <dbReference type="EMBL" id="TDP60553.1"/>
    </source>
</evidence>
<sequence length="39" mass="4695">MKKETKTLTITLILSILDILLTIIVEELNYLEDLKYRHY</sequence>
<comment type="caution">
    <text evidence="2">The sequence shown here is derived from an EMBL/GenBank/DDBJ whole genome shotgun (WGS) entry which is preliminary data.</text>
</comment>
<gene>
    <name evidence="2" type="ORF">EV211_10167</name>
</gene>
<keyword evidence="1" id="KW-0472">Membrane</keyword>